<dbReference type="AlphaFoldDB" id="A0A1M4U538"/>
<gene>
    <name evidence="2" type="ORF">IW16_03830</name>
    <name evidence="3" type="ORF">SAMN02787073_0539</name>
</gene>
<reference evidence="2 4" key="1">
    <citation type="submission" date="2014-07" db="EMBL/GenBank/DDBJ databases">
        <title>Genome of Chryseobacterium vrystaatense LMG 22846.</title>
        <authorList>
            <person name="Pipes S.E."/>
            <person name="Stropko S.J."/>
            <person name="Newman J.D."/>
        </authorList>
    </citation>
    <scope>NUCLEOTIDE SEQUENCE [LARGE SCALE GENOMIC DNA]</scope>
    <source>
        <strain evidence="2 4">LMG 22846</strain>
    </source>
</reference>
<evidence type="ECO:0000313" key="3">
    <source>
        <dbReference type="EMBL" id="SHE51785.1"/>
    </source>
</evidence>
<dbReference type="Proteomes" id="UP000028719">
    <property type="component" value="Unassembled WGS sequence"/>
</dbReference>
<dbReference type="Pfam" id="PF14391">
    <property type="entry name" value="DUF4421"/>
    <property type="match status" value="1"/>
</dbReference>
<evidence type="ECO:0000313" key="2">
    <source>
        <dbReference type="EMBL" id="KFF28347.1"/>
    </source>
</evidence>
<evidence type="ECO:0000256" key="1">
    <source>
        <dbReference type="SAM" id="SignalP"/>
    </source>
</evidence>
<dbReference type="EMBL" id="FQVE01000001">
    <property type="protein sequence ID" value="SHE51785.1"/>
    <property type="molecule type" value="Genomic_DNA"/>
</dbReference>
<keyword evidence="4" id="KW-1185">Reference proteome</keyword>
<keyword evidence="1" id="KW-0732">Signal</keyword>
<evidence type="ECO:0000313" key="4">
    <source>
        <dbReference type="Proteomes" id="UP000028719"/>
    </source>
</evidence>
<evidence type="ECO:0008006" key="6">
    <source>
        <dbReference type="Google" id="ProtNLM"/>
    </source>
</evidence>
<evidence type="ECO:0000313" key="5">
    <source>
        <dbReference type="Proteomes" id="UP000184108"/>
    </source>
</evidence>
<feature type="signal peptide" evidence="1">
    <location>
        <begin position="1"/>
        <end position="20"/>
    </location>
</feature>
<reference evidence="3" key="3">
    <citation type="submission" date="2016-11" db="EMBL/GenBank/DDBJ databases">
        <authorList>
            <person name="Jaros S."/>
            <person name="Januszkiewicz K."/>
            <person name="Wedrychowicz H."/>
        </authorList>
    </citation>
    <scope>NUCLEOTIDE SEQUENCE [LARGE SCALE GENOMIC DNA]</scope>
    <source>
        <strain evidence="3">YR203</strain>
    </source>
</reference>
<dbReference type="OrthoDB" id="669053at2"/>
<protein>
    <recommendedName>
        <fullName evidence="6">DUF4421 domain-containing protein</fullName>
    </recommendedName>
</protein>
<accession>A0A1M4U538</accession>
<dbReference type="InterPro" id="IPR025535">
    <property type="entry name" value="DUF4421"/>
</dbReference>
<reference evidence="5" key="2">
    <citation type="submission" date="2016-11" db="EMBL/GenBank/DDBJ databases">
        <authorList>
            <person name="Varghese N."/>
            <person name="Submissions S."/>
        </authorList>
    </citation>
    <scope>NUCLEOTIDE SEQUENCE [LARGE SCALE GENOMIC DNA]</scope>
    <source>
        <strain evidence="5">YR203</strain>
    </source>
</reference>
<name>A0A1M4U538_9FLAO</name>
<organism evidence="3 5">
    <name type="scientific">Chryseobacterium vrystaatense</name>
    <dbReference type="NCBI Taxonomy" id="307480"/>
    <lineage>
        <taxon>Bacteria</taxon>
        <taxon>Pseudomonadati</taxon>
        <taxon>Bacteroidota</taxon>
        <taxon>Flavobacteriia</taxon>
        <taxon>Flavobacteriales</taxon>
        <taxon>Weeksellaceae</taxon>
        <taxon>Chryseobacterium group</taxon>
        <taxon>Chryseobacterium</taxon>
    </lineage>
</organism>
<dbReference type="EMBL" id="JPRI01000001">
    <property type="protein sequence ID" value="KFF28347.1"/>
    <property type="molecule type" value="Genomic_DNA"/>
</dbReference>
<dbReference type="RefSeq" id="WP_034739820.1">
    <property type="nucleotide sequence ID" value="NZ_FQVE01000001.1"/>
</dbReference>
<proteinExistence type="predicted"/>
<feature type="chain" id="PRO_5009907670" description="DUF4421 domain-containing protein" evidence="1">
    <location>
        <begin position="21"/>
        <end position="342"/>
    </location>
</feature>
<sequence length="342" mass="39349">MSPKSAALFLFFLVTAMVNAQTDTAKIKSYADQVMVRVNLDTNIEKYVFTEGPEDKPLETILTINNKTRASFSVDYRIISATVSFTPNFLPGNNDNELKGSSSYADFRFRFFPKRFIQTVYYKNVKGFYIENMADLFPEWKEGKDAYLQFPNLRIQSFGGSTAFVMKKDFSLKSIYTQGEWQKESRGSWVPFVDYDLSVFRDMIGDRKGKELQYSFAANMGYFYNWVLGEKKRVNISPNVSLGLGGMFSSSWDIGNDGSKLNKENTQYLILRFATGLHIGYNTDRFLFGGKFNVNAYTYNESANENVQNNNIYGLLYIGYRFPPPKVVQRNYDKIQKKIPIL</sequence>
<dbReference type="Proteomes" id="UP000184108">
    <property type="component" value="Unassembled WGS sequence"/>
</dbReference>